<dbReference type="AlphaFoldDB" id="X1KAE8"/>
<proteinExistence type="predicted"/>
<evidence type="ECO:0008006" key="2">
    <source>
        <dbReference type="Google" id="ProtNLM"/>
    </source>
</evidence>
<gene>
    <name evidence="1" type="ORF">S03H2_64494</name>
</gene>
<dbReference type="EMBL" id="BARU01041899">
    <property type="protein sequence ID" value="GAH79038.1"/>
    <property type="molecule type" value="Genomic_DNA"/>
</dbReference>
<organism evidence="1">
    <name type="scientific">marine sediment metagenome</name>
    <dbReference type="NCBI Taxonomy" id="412755"/>
    <lineage>
        <taxon>unclassified sequences</taxon>
        <taxon>metagenomes</taxon>
        <taxon>ecological metagenomes</taxon>
    </lineage>
</organism>
<protein>
    <recommendedName>
        <fullName evidence="2">SinR family protein</fullName>
    </recommendedName>
</protein>
<name>X1KAE8_9ZZZZ</name>
<comment type="caution">
    <text evidence="1">The sequence shown here is derived from an EMBL/GenBank/DDBJ whole genome shotgun (WGS) entry which is preliminary data.</text>
</comment>
<evidence type="ECO:0000313" key="1">
    <source>
        <dbReference type="EMBL" id="GAH79038.1"/>
    </source>
</evidence>
<reference evidence="1" key="1">
    <citation type="journal article" date="2014" name="Front. Microbiol.">
        <title>High frequency of phylogenetically diverse reductive dehalogenase-homologous genes in deep subseafloor sedimentary metagenomes.</title>
        <authorList>
            <person name="Kawai M."/>
            <person name="Futagami T."/>
            <person name="Toyoda A."/>
            <person name="Takaki Y."/>
            <person name="Nishi S."/>
            <person name="Hori S."/>
            <person name="Arai W."/>
            <person name="Tsubouchi T."/>
            <person name="Morono Y."/>
            <person name="Uchiyama I."/>
            <person name="Ito T."/>
            <person name="Fujiyama A."/>
            <person name="Inagaki F."/>
            <person name="Takami H."/>
        </authorList>
    </citation>
    <scope>NUCLEOTIDE SEQUENCE</scope>
    <source>
        <strain evidence="1">Expedition CK06-06</strain>
    </source>
</reference>
<sequence length="88" mass="10812">MRVFVVTYELNQKNKDYSGFYNELKKTNAWWHYLEHTWLLYTNETAQEIFDRLIPFIDNKDHILIVEAGRNRQGWLPKKAWPWIEKVL</sequence>
<accession>X1KAE8</accession>